<evidence type="ECO:0000313" key="3">
    <source>
        <dbReference type="Proteomes" id="UP000444721"/>
    </source>
</evidence>
<feature type="compositionally biased region" description="Polar residues" evidence="1">
    <location>
        <begin position="1"/>
        <end position="47"/>
    </location>
</feature>
<keyword evidence="3" id="KW-1185">Reference proteome</keyword>
<comment type="caution">
    <text evidence="2">The sequence shown here is derived from an EMBL/GenBank/DDBJ whole genome shotgun (WGS) entry which is preliminary data.</text>
</comment>
<feature type="region of interest" description="Disordered" evidence="1">
    <location>
        <begin position="188"/>
        <end position="210"/>
    </location>
</feature>
<protein>
    <submittedName>
        <fullName evidence="2">Uncharacterized protein</fullName>
    </submittedName>
</protein>
<gene>
    <name evidence="2" type="ORF">FDP41_003935</name>
</gene>
<feature type="compositionally biased region" description="Low complexity" evidence="1">
    <location>
        <begin position="352"/>
        <end position="369"/>
    </location>
</feature>
<sequence>MNNNNHTPSSDFNFTTMMMSSRNDTPSSPTSDFLPQDETPSTTSSFLNNHHQQHQNHQQQDDDRSEQTFLEDDHNSHIHSHHPSNENSDDDESNFYFDEEMSEEAKAKLIQKHKEMKVKRGRKIKYENSICLECEEDGHKSQGGIWCYEVDHHKNNKRAPKYVNCDECHKLVSGPKYTRHLNKCAPSGASTVTSNTNQTSSTALSSPGVRQGMNTNVIPVSGAVVRLAYDGGTISSNSNPHDNNQNIENQSNSSSLTMSSLNNQTSPRVIIGSQPVNQLHQNQMPNNQNNNTQGMMNTSAPTFVIMPNPATTNSNNNNAFIQQLQQGNNANFMLNNTNMMAMINGIGLQQQSSPHSPKSPGGSSTSLPTIVLPQQHSSALQQQQLINVMNRLSPQNNYPTSPNQLVQIAPGTFGMQSINTPNYIINNNGANPVHSPQHIIITSPNNTSSSPGGRPLDNNAANQTRAMTRLSPSLLVSGPVSPGQQQQFTKIIIPNAPPTSPHQQPQQGMFQQFLPIDQHQQQNFLSTSSFTTNTSRLSPSYQQALSPNQASWSGYDSSPGLSPGNQSNSAAQKKRKRNSSNAGSSQPSGSSTVPSEGDYVEIRDDLLKKINDENDDNVYSLRLYNETTKQYTVLMSTVHKPVKQLCSSKKRKKLNQILAPVLAKFGVDAETLVQIKEVRSLIKNNKKPSSFNNTNDNDSEDSDEQRTQNDVPIHHHQQQQQMLSQIVQPQQTMMGMLNDLGATDIPQLPSEKDFTYEVPDFNITQHNFLNSLSDPQQQQPNNE</sequence>
<feature type="compositionally biased region" description="Low complexity" evidence="1">
    <location>
        <begin position="189"/>
        <end position="206"/>
    </location>
</feature>
<dbReference type="OMA" id="NCDECHK"/>
<dbReference type="OrthoDB" id="10442273at2759"/>
<feature type="compositionally biased region" description="Low complexity" evidence="1">
    <location>
        <begin position="579"/>
        <end position="595"/>
    </location>
</feature>
<feature type="region of interest" description="Disordered" evidence="1">
    <location>
        <begin position="349"/>
        <end position="369"/>
    </location>
</feature>
<feature type="region of interest" description="Disordered" evidence="1">
    <location>
        <begin position="435"/>
        <end position="460"/>
    </location>
</feature>
<dbReference type="Proteomes" id="UP000444721">
    <property type="component" value="Unassembled WGS sequence"/>
</dbReference>
<feature type="compositionally biased region" description="Low complexity" evidence="1">
    <location>
        <begin position="440"/>
        <end position="453"/>
    </location>
</feature>
<feature type="region of interest" description="Disordered" evidence="1">
    <location>
        <begin position="234"/>
        <end position="261"/>
    </location>
</feature>
<organism evidence="2 3">
    <name type="scientific">Naegleria fowleri</name>
    <name type="common">Brain eating amoeba</name>
    <dbReference type="NCBI Taxonomy" id="5763"/>
    <lineage>
        <taxon>Eukaryota</taxon>
        <taxon>Discoba</taxon>
        <taxon>Heterolobosea</taxon>
        <taxon>Tetramitia</taxon>
        <taxon>Eutetramitia</taxon>
        <taxon>Vahlkampfiidae</taxon>
        <taxon>Naegleria</taxon>
    </lineage>
</organism>
<dbReference type="EMBL" id="VFQX01000035">
    <property type="protein sequence ID" value="KAF0977282.1"/>
    <property type="molecule type" value="Genomic_DNA"/>
</dbReference>
<feature type="compositionally biased region" description="Low complexity" evidence="1">
    <location>
        <begin position="243"/>
        <end position="261"/>
    </location>
</feature>
<evidence type="ECO:0000256" key="1">
    <source>
        <dbReference type="SAM" id="MobiDB-lite"/>
    </source>
</evidence>
<dbReference type="VEuPathDB" id="AmoebaDB:NfTy_063210"/>
<reference evidence="2 3" key="1">
    <citation type="journal article" date="2019" name="Sci. Rep.">
        <title>Nanopore sequencing improves the draft genome of the human pathogenic amoeba Naegleria fowleri.</title>
        <authorList>
            <person name="Liechti N."/>
            <person name="Schurch N."/>
            <person name="Bruggmann R."/>
            <person name="Wittwer M."/>
        </authorList>
    </citation>
    <scope>NUCLEOTIDE SEQUENCE [LARGE SCALE GENOMIC DNA]</scope>
    <source>
        <strain evidence="2 3">ATCC 30894</strain>
    </source>
</reference>
<feature type="region of interest" description="Disordered" evidence="1">
    <location>
        <begin position="685"/>
        <end position="724"/>
    </location>
</feature>
<feature type="region of interest" description="Disordered" evidence="1">
    <location>
        <begin position="1"/>
        <end position="66"/>
    </location>
</feature>
<proteinExistence type="predicted"/>
<evidence type="ECO:0000313" key="2">
    <source>
        <dbReference type="EMBL" id="KAF0977282.1"/>
    </source>
</evidence>
<dbReference type="AlphaFoldDB" id="A0A6A5BRG1"/>
<dbReference type="RefSeq" id="XP_044561995.1">
    <property type="nucleotide sequence ID" value="XM_044707294.1"/>
</dbReference>
<feature type="region of interest" description="Disordered" evidence="1">
    <location>
        <begin position="530"/>
        <end position="597"/>
    </location>
</feature>
<name>A0A6A5BRG1_NAEFO</name>
<accession>A0A6A5BRG1</accession>
<dbReference type="GeneID" id="68111153"/>
<dbReference type="VEuPathDB" id="AmoebaDB:FDP41_003935"/>
<feature type="compositionally biased region" description="Polar residues" evidence="1">
    <location>
        <begin position="539"/>
        <end position="571"/>
    </location>
</feature>